<gene>
    <name evidence="1" type="ORF">CV021_05595</name>
</gene>
<proteinExistence type="predicted"/>
<evidence type="ECO:0000313" key="2">
    <source>
        <dbReference type="Proteomes" id="UP000238775"/>
    </source>
</evidence>
<comment type="caution">
    <text evidence="1">The sequence shown here is derived from an EMBL/GenBank/DDBJ whole genome shotgun (WGS) entry which is preliminary data.</text>
</comment>
<reference evidence="1 2" key="1">
    <citation type="submission" date="2017-11" db="EMBL/GenBank/DDBJ databases">
        <authorList>
            <person name="Founou R.C."/>
            <person name="Founou L."/>
            <person name="Allam M."/>
            <person name="Ismail A."/>
            <person name="Essack S.Y."/>
        </authorList>
    </citation>
    <scope>NUCLEOTIDE SEQUENCE [LARGE SCALE GENOMIC DNA]</scope>
    <source>
        <strain evidence="1 2">G703N2B1</strain>
    </source>
</reference>
<evidence type="ECO:0008006" key="3">
    <source>
        <dbReference type="Google" id="ProtNLM"/>
    </source>
</evidence>
<dbReference type="AlphaFoldDB" id="A0A7Z1N4U0"/>
<evidence type="ECO:0000313" key="1">
    <source>
        <dbReference type="EMBL" id="PPJ75244.1"/>
    </source>
</evidence>
<name>A0A7Z1N4U0_STAAU</name>
<sequence length="40" mass="4253">MAGPQHREFQKEILQAVRVGVGPNTEADGKPAYNNCGAPT</sequence>
<accession>A0A7Z1N4U0</accession>
<dbReference type="EMBL" id="PGWZ01000343">
    <property type="protein sequence ID" value="PPJ75244.1"/>
    <property type="molecule type" value="Genomic_DNA"/>
</dbReference>
<dbReference type="Proteomes" id="UP000238775">
    <property type="component" value="Unassembled WGS sequence"/>
</dbReference>
<protein>
    <recommendedName>
        <fullName evidence="3">Nitrogen regulation protein NIFR3</fullName>
    </recommendedName>
</protein>
<organism evidence="1 2">
    <name type="scientific">Staphylococcus aureus</name>
    <dbReference type="NCBI Taxonomy" id="1280"/>
    <lineage>
        <taxon>Bacteria</taxon>
        <taxon>Bacillati</taxon>
        <taxon>Bacillota</taxon>
        <taxon>Bacilli</taxon>
        <taxon>Bacillales</taxon>
        <taxon>Staphylococcaceae</taxon>
        <taxon>Staphylococcus</taxon>
    </lineage>
</organism>